<sequence length="270" mass="30887">MAMKKNRIAQKMADLLRDFSGTHLNAGDIHSHLERIDHQNSLLSSGSVIYSLFNHVTFKFDYMSPNVKQILGVSAKRLMALDYQTFLEEYFHPEDLQIISQNIFPDLGTYVNQHEIDPISRISINYSYRMKTARQKWIRIEQQASPVQSNGKDEILLTQSFYQLVGEAEEERGNPITLSIFISDSDGLYHLEHSKTYATENNKTSNSITPREMEILTLLAEGKTSSQIGKILYISESTVITHRKNMLEKFGLKNTSELIAYAFKTGILEI</sequence>
<evidence type="ECO:0000313" key="7">
    <source>
        <dbReference type="Proteomes" id="UP000317593"/>
    </source>
</evidence>
<dbReference type="Gene3D" id="3.30.450.20">
    <property type="entry name" value="PAS domain"/>
    <property type="match status" value="1"/>
</dbReference>
<feature type="domain" description="HTH luxR-type" evidence="4">
    <location>
        <begin position="201"/>
        <end position="266"/>
    </location>
</feature>
<accession>A0A521DCE7</accession>
<dbReference type="InterPro" id="IPR016032">
    <property type="entry name" value="Sig_transdc_resp-reg_C-effctor"/>
</dbReference>
<evidence type="ECO:0000259" key="4">
    <source>
        <dbReference type="PROSITE" id="PS50043"/>
    </source>
</evidence>
<keyword evidence="7" id="KW-1185">Reference proteome</keyword>
<dbReference type="Proteomes" id="UP000317593">
    <property type="component" value="Unassembled WGS sequence"/>
</dbReference>
<dbReference type="EMBL" id="FXTH01000009">
    <property type="protein sequence ID" value="SMO69353.1"/>
    <property type="molecule type" value="Genomic_DNA"/>
</dbReference>
<protein>
    <submittedName>
        <fullName evidence="6">PAS fold-containing protein</fullName>
    </submittedName>
</protein>
<dbReference type="Gene3D" id="1.10.10.10">
    <property type="entry name" value="Winged helix-like DNA-binding domain superfamily/Winged helix DNA-binding domain"/>
    <property type="match status" value="1"/>
</dbReference>
<dbReference type="PROSITE" id="PS50112">
    <property type="entry name" value="PAS"/>
    <property type="match status" value="1"/>
</dbReference>
<dbReference type="OrthoDB" id="1727128at2"/>
<evidence type="ECO:0000259" key="5">
    <source>
        <dbReference type="PROSITE" id="PS50112"/>
    </source>
</evidence>
<dbReference type="SUPFAM" id="SSF46894">
    <property type="entry name" value="C-terminal effector domain of the bipartite response regulators"/>
    <property type="match status" value="1"/>
</dbReference>
<evidence type="ECO:0000256" key="3">
    <source>
        <dbReference type="ARBA" id="ARBA00023163"/>
    </source>
</evidence>
<keyword evidence="3" id="KW-0804">Transcription</keyword>
<organism evidence="6 7">
    <name type="scientific">Fodinibius sediminis</name>
    <dbReference type="NCBI Taxonomy" id="1214077"/>
    <lineage>
        <taxon>Bacteria</taxon>
        <taxon>Pseudomonadati</taxon>
        <taxon>Balneolota</taxon>
        <taxon>Balneolia</taxon>
        <taxon>Balneolales</taxon>
        <taxon>Balneolaceae</taxon>
        <taxon>Fodinibius</taxon>
    </lineage>
</organism>
<dbReference type="PROSITE" id="PS50043">
    <property type="entry name" value="HTH_LUXR_2"/>
    <property type="match status" value="1"/>
</dbReference>
<feature type="domain" description="PAS" evidence="5">
    <location>
        <begin position="62"/>
        <end position="114"/>
    </location>
</feature>
<dbReference type="GO" id="GO:0003677">
    <property type="term" value="F:DNA binding"/>
    <property type="evidence" value="ECO:0007669"/>
    <property type="project" value="UniProtKB-KW"/>
</dbReference>
<dbReference type="PROSITE" id="PS00622">
    <property type="entry name" value="HTH_LUXR_1"/>
    <property type="match status" value="1"/>
</dbReference>
<gene>
    <name evidence="6" type="ORF">SAMN06265218_109188</name>
</gene>
<proteinExistence type="predicted"/>
<dbReference type="Pfam" id="PF00196">
    <property type="entry name" value="GerE"/>
    <property type="match status" value="1"/>
</dbReference>
<dbReference type="PANTHER" id="PTHR44688:SF16">
    <property type="entry name" value="DNA-BINDING TRANSCRIPTIONAL ACTIVATOR DEVR_DOSR"/>
    <property type="match status" value="1"/>
</dbReference>
<keyword evidence="2" id="KW-0238">DNA-binding</keyword>
<dbReference type="PRINTS" id="PR00038">
    <property type="entry name" value="HTHLUXR"/>
</dbReference>
<dbReference type="InterPro" id="IPR036388">
    <property type="entry name" value="WH-like_DNA-bd_sf"/>
</dbReference>
<dbReference type="InterPro" id="IPR000014">
    <property type="entry name" value="PAS"/>
</dbReference>
<dbReference type="InterPro" id="IPR000792">
    <property type="entry name" value="Tscrpt_reg_LuxR_C"/>
</dbReference>
<evidence type="ECO:0000313" key="6">
    <source>
        <dbReference type="EMBL" id="SMO69353.1"/>
    </source>
</evidence>
<dbReference type="GO" id="GO:0006355">
    <property type="term" value="P:regulation of DNA-templated transcription"/>
    <property type="evidence" value="ECO:0007669"/>
    <property type="project" value="InterPro"/>
</dbReference>
<evidence type="ECO:0000256" key="2">
    <source>
        <dbReference type="ARBA" id="ARBA00023125"/>
    </source>
</evidence>
<dbReference type="AlphaFoldDB" id="A0A521DCE7"/>
<name>A0A521DCE7_9BACT</name>
<evidence type="ECO:0000256" key="1">
    <source>
        <dbReference type="ARBA" id="ARBA00023015"/>
    </source>
</evidence>
<keyword evidence="1" id="KW-0805">Transcription regulation</keyword>
<dbReference type="PANTHER" id="PTHR44688">
    <property type="entry name" value="DNA-BINDING TRANSCRIPTIONAL ACTIVATOR DEVR_DOSR"/>
    <property type="match status" value="1"/>
</dbReference>
<dbReference type="CDD" id="cd06170">
    <property type="entry name" value="LuxR_C_like"/>
    <property type="match status" value="1"/>
</dbReference>
<reference evidence="6 7" key="1">
    <citation type="submission" date="2017-05" db="EMBL/GenBank/DDBJ databases">
        <authorList>
            <person name="Varghese N."/>
            <person name="Submissions S."/>
        </authorList>
    </citation>
    <scope>NUCLEOTIDE SEQUENCE [LARGE SCALE GENOMIC DNA]</scope>
    <source>
        <strain evidence="6 7">DSM 21194</strain>
    </source>
</reference>
<dbReference type="SMART" id="SM00421">
    <property type="entry name" value="HTH_LUXR"/>
    <property type="match status" value="1"/>
</dbReference>